<feature type="transmembrane region" description="Helical" evidence="1">
    <location>
        <begin position="225"/>
        <end position="247"/>
    </location>
</feature>
<feature type="transmembrane region" description="Helical" evidence="1">
    <location>
        <begin position="383"/>
        <end position="400"/>
    </location>
</feature>
<feature type="transmembrane region" description="Helical" evidence="1">
    <location>
        <begin position="288"/>
        <end position="308"/>
    </location>
</feature>
<protein>
    <recommendedName>
        <fullName evidence="2">Membrane protein 6-pyruvoyl-tetrahydropterin synthase-related domain-containing protein</fullName>
    </recommendedName>
</protein>
<keyword evidence="1" id="KW-0472">Membrane</keyword>
<dbReference type="InterPro" id="IPR018776">
    <property type="entry name" value="Membrane_prot_PTPS-rel_domain"/>
</dbReference>
<reference evidence="3 4" key="1">
    <citation type="submission" date="2024-04" db="EMBL/GenBank/DDBJ databases">
        <title>Limosilactobacillus allomucosae sp. nov., a novel species isolated from wild boar faecal samples as potential probiotics for domestic pigs.</title>
        <authorList>
            <person name="Chen B."/>
        </authorList>
    </citation>
    <scope>NUCLEOTIDE SEQUENCE [LARGE SCALE GENOMIC DNA]</scope>
    <source>
        <strain evidence="3 4">WILCCON 0055</strain>
    </source>
</reference>
<name>A0ABV0I666_9LACO</name>
<dbReference type="EMBL" id="JBCNVT010000001">
    <property type="protein sequence ID" value="MEO5286653.1"/>
    <property type="molecule type" value="Genomic_DNA"/>
</dbReference>
<dbReference type="Proteomes" id="UP001456307">
    <property type="component" value="Unassembled WGS sequence"/>
</dbReference>
<proteinExistence type="predicted"/>
<evidence type="ECO:0000259" key="2">
    <source>
        <dbReference type="Pfam" id="PF10131"/>
    </source>
</evidence>
<feature type="transmembrane region" description="Helical" evidence="1">
    <location>
        <begin position="158"/>
        <end position="177"/>
    </location>
</feature>
<feature type="transmembrane region" description="Helical" evidence="1">
    <location>
        <begin position="128"/>
        <end position="146"/>
    </location>
</feature>
<feature type="transmembrane region" description="Helical" evidence="1">
    <location>
        <begin position="344"/>
        <end position="362"/>
    </location>
</feature>
<evidence type="ECO:0000313" key="4">
    <source>
        <dbReference type="Proteomes" id="UP001456307"/>
    </source>
</evidence>
<feature type="domain" description="Membrane protein 6-pyruvoyl-tetrahydropterin synthase-related" evidence="2">
    <location>
        <begin position="87"/>
        <end position="394"/>
    </location>
</feature>
<dbReference type="Pfam" id="PF10131">
    <property type="entry name" value="PTPS_related"/>
    <property type="match status" value="1"/>
</dbReference>
<feature type="transmembrane region" description="Helical" evidence="1">
    <location>
        <begin position="103"/>
        <end position="122"/>
    </location>
</feature>
<sequence length="564" mass="64793">MNIGFKKRWIKLIVQIVFFIVLSIVFVYPFQKNGIIYFGDDMKYHVNRILELINNLKNGNIYPYIYTYTFDKIGYPLGIFYPWITLLPFALFSILLKNTVNGIYAGFAFYTFLTLIFMYICVRKMNKSKFQANIAAILYTFCAYRTIDAFSRFALGEFLGMVFLPLCLYGMYAILFGNKKDWPFLAFGMSFTLLSHVLSTFIFTLALLTIFLIFIWFVEDKIATIVSLLKSGMLAITSSAIFLFPFIEQELFQKFSPPSPMDISSTANYMDQIVQSSLRNSVLRDSSGTVYGIGITLLAVIIIGIVFFEKFDLTSKIIYLLGIISFVITSTIFPWNLFKDTPVSLIQFPMRILMLTSVFLSYSGSDILESMMSSINSVTGKKLFKVSMILLIIIPWFSSISQLKKDPQSNIDIYKGSLKEYRNGTAWYLDQYTPKKSMPFYKEIEHHLAIIDGKKEKIISIDSKPNELIYSNLKVKAGEKIDLPVSIYKNLHVYQAGKELSLINSKRNTITFRANSNKNVVVKYVPSIIDRLGILLTSMTWIIFLAVVIYKRVKYKVRHGTISY</sequence>
<comment type="caution">
    <text evidence="3">The sequence shown here is derived from an EMBL/GenBank/DDBJ whole genome shotgun (WGS) entry which is preliminary data.</text>
</comment>
<keyword evidence="1" id="KW-1133">Transmembrane helix</keyword>
<feature type="transmembrane region" description="Helical" evidence="1">
    <location>
        <begin position="532"/>
        <end position="550"/>
    </location>
</feature>
<keyword evidence="1" id="KW-0812">Transmembrane</keyword>
<accession>A0ABV0I666</accession>
<dbReference type="RefSeq" id="WP_347985590.1">
    <property type="nucleotide sequence ID" value="NZ_JBCNVT010000001.1"/>
</dbReference>
<feature type="transmembrane region" description="Helical" evidence="1">
    <location>
        <begin position="197"/>
        <end position="218"/>
    </location>
</feature>
<organism evidence="3 4">
    <name type="scientific">Limosilactobacillus allomucosae</name>
    <dbReference type="NCBI Taxonomy" id="3142938"/>
    <lineage>
        <taxon>Bacteria</taxon>
        <taxon>Bacillati</taxon>
        <taxon>Bacillota</taxon>
        <taxon>Bacilli</taxon>
        <taxon>Lactobacillales</taxon>
        <taxon>Lactobacillaceae</taxon>
        <taxon>Limosilactobacillus</taxon>
    </lineage>
</organism>
<keyword evidence="4" id="KW-1185">Reference proteome</keyword>
<feature type="transmembrane region" description="Helical" evidence="1">
    <location>
        <begin position="12"/>
        <end position="30"/>
    </location>
</feature>
<feature type="transmembrane region" description="Helical" evidence="1">
    <location>
        <begin position="73"/>
        <end position="96"/>
    </location>
</feature>
<feature type="transmembrane region" description="Helical" evidence="1">
    <location>
        <begin position="317"/>
        <end position="338"/>
    </location>
</feature>
<gene>
    <name evidence="3" type="ORF">AAVZ08_08680</name>
</gene>
<evidence type="ECO:0000256" key="1">
    <source>
        <dbReference type="SAM" id="Phobius"/>
    </source>
</evidence>
<evidence type="ECO:0000313" key="3">
    <source>
        <dbReference type="EMBL" id="MEO5286653.1"/>
    </source>
</evidence>